<dbReference type="SMART" id="SM01231">
    <property type="entry name" value="H-kinase_dim"/>
    <property type="match status" value="1"/>
</dbReference>
<dbReference type="SUPFAM" id="SSF47226">
    <property type="entry name" value="Histidine-containing phosphotransfer domain, HPT domain"/>
    <property type="match status" value="1"/>
</dbReference>
<evidence type="ECO:0000313" key="14">
    <source>
        <dbReference type="EMBL" id="GAD48628.1"/>
    </source>
</evidence>
<evidence type="ECO:0000256" key="8">
    <source>
        <dbReference type="ARBA" id="ARBA00035100"/>
    </source>
</evidence>
<keyword evidence="5" id="KW-0808">Transferase</keyword>
<evidence type="ECO:0000259" key="13">
    <source>
        <dbReference type="PROSITE" id="PS50894"/>
    </source>
</evidence>
<comment type="catalytic activity">
    <reaction evidence="1">
        <text>ATP + protein L-histidine = ADP + protein N-phospho-L-histidine.</text>
        <dbReference type="EC" id="2.7.13.3"/>
    </reaction>
</comment>
<evidence type="ECO:0000256" key="4">
    <source>
        <dbReference type="ARBA" id="ARBA00022553"/>
    </source>
</evidence>
<evidence type="ECO:0000259" key="12">
    <source>
        <dbReference type="PROSITE" id="PS50851"/>
    </source>
</evidence>
<dbReference type="GO" id="GO:0006935">
    <property type="term" value="P:chemotaxis"/>
    <property type="evidence" value="ECO:0007669"/>
    <property type="project" value="InterPro"/>
</dbReference>
<dbReference type="Gene3D" id="3.30.565.10">
    <property type="entry name" value="Histidine kinase-like ATPase, C-terminal domain"/>
    <property type="match status" value="1"/>
</dbReference>
<reference evidence="14 15" key="1">
    <citation type="submission" date="2013-09" db="EMBL/GenBank/DDBJ databases">
        <title>Whole genome shotgun sequence of Novosphingobium tardaugens NBRC 16725.</title>
        <authorList>
            <person name="Isaki S."/>
            <person name="Hosoyama A."/>
            <person name="Tsuchikane K."/>
            <person name="Katsumata H."/>
            <person name="Ando Y."/>
            <person name="Yamazaki S."/>
            <person name="Fujita N."/>
        </authorList>
    </citation>
    <scope>NUCLEOTIDE SEQUENCE [LARGE SCALE GENOMIC DNA]</scope>
    <source>
        <strain evidence="14 15">NBRC 16725</strain>
    </source>
</reference>
<evidence type="ECO:0000256" key="1">
    <source>
        <dbReference type="ARBA" id="ARBA00000085"/>
    </source>
</evidence>
<dbReference type="InterPro" id="IPR037006">
    <property type="entry name" value="CheA-like_homodim_sf"/>
</dbReference>
<name>U3A1I6_9SPHN</name>
<feature type="domain" description="CheW-like" evidence="12">
    <location>
        <begin position="398"/>
        <end position="534"/>
    </location>
</feature>
<dbReference type="InterPro" id="IPR005467">
    <property type="entry name" value="His_kinase_dom"/>
</dbReference>
<feature type="modified residue" description="Phosphohistidine" evidence="9">
    <location>
        <position position="44"/>
    </location>
</feature>
<sequence>MDDLLAEFVAETREMLEALAGELVAWEADPADRARLDAVFRFVHTVKGNCGFFDFPRLAALSHAAEDALSDVRAGNRVAEAWLVSAVLAIIDRISAMADAIEADEEFPEGGDDALIAALDGIEEASPAPVAPAPQTEPDAAARQAGGPRTVRLSVDLLDRVMSGVSDMAVARNLLSQRLKEIGDPALDAHFGRLSALLNDVRDAITRTRMQRIDTLFAGFPRLVRDLSAELGKQVLVDIESGAVEIDREMLDLIRDPMVHIIRNAIDHGIESPAERREAGKHEIGMLSVSARQTGNVIRIGISDDGRGIDAERLIAKAIAAGIVTPERAAALTRQERFGLICEPGLSTRDEATAVSGRGVGMDVVRANIERFGGSLFIFSTPGSGTRFVIDVPLTLSIVPSLTIGVAGQKFAIARSYIGEIVRAGSDGIDMDDLGGIAHITLRDRRLPCFALSEVLELSETGVQPGQVLVVLNLVGGDSFALAVDAVFDHEELVIKPIAPAVMGTGLYVGATQMDDGSPVLMLDVAGMARAVGVLNQANKAAGSVSAPVSAFDEEVAQSQVFLFIGLDGRRRALPMNAVVRVEEVAASAIRRGEGAAQVVIGDQLYPLAGVEGGTLPEDRVGLFRLADGQGELAYAYREMIDIVWIGADRFPSGENGPIGAIALIEGEPAELVDCHALFAAHGQAPRPVQIPVCRLPSDDRWMQDFLRPLVESAGYRVVGDAEDADADLVILSEEADAEAPEGTQAIRLRATPDAEPGMAGTIYRYDRDSLMAALRTASVGARV</sequence>
<keyword evidence="15" id="KW-1185">Reference proteome</keyword>
<dbReference type="InterPro" id="IPR036061">
    <property type="entry name" value="CheW-like_dom_sf"/>
</dbReference>
<dbReference type="AlphaFoldDB" id="U3A1I6"/>
<organism evidence="14 15">
    <name type="scientific">Caenibius tardaugens NBRC 16725</name>
    <dbReference type="NCBI Taxonomy" id="1219035"/>
    <lineage>
        <taxon>Bacteria</taxon>
        <taxon>Pseudomonadati</taxon>
        <taxon>Pseudomonadota</taxon>
        <taxon>Alphaproteobacteria</taxon>
        <taxon>Sphingomonadales</taxon>
        <taxon>Erythrobacteraceae</taxon>
        <taxon>Caenibius</taxon>
    </lineage>
</organism>
<dbReference type="eggNOG" id="COG2198">
    <property type="taxonomic scope" value="Bacteria"/>
</dbReference>
<dbReference type="SMART" id="SM00260">
    <property type="entry name" value="CheW"/>
    <property type="match status" value="1"/>
</dbReference>
<gene>
    <name evidence="14" type="primary">cheA</name>
    <name evidence="14" type="ORF">NT2_04_00390</name>
</gene>
<dbReference type="Gene3D" id="1.20.120.160">
    <property type="entry name" value="HPT domain"/>
    <property type="match status" value="1"/>
</dbReference>
<dbReference type="InterPro" id="IPR051315">
    <property type="entry name" value="Bact_Chemotaxis_CheA"/>
</dbReference>
<dbReference type="Pfam" id="PF02518">
    <property type="entry name" value="HATPase_c"/>
    <property type="match status" value="1"/>
</dbReference>
<dbReference type="InterPro" id="IPR036890">
    <property type="entry name" value="HATPase_C_sf"/>
</dbReference>
<dbReference type="RefSeq" id="WP_021689535.1">
    <property type="nucleotide sequence ID" value="NZ_BASZ01000004.1"/>
</dbReference>
<protein>
    <recommendedName>
        <fullName evidence="3">Chemotaxis protein CheA</fullName>
        <ecNumber evidence="2">2.7.13.3</ecNumber>
    </recommendedName>
</protein>
<dbReference type="PROSITE" id="PS50851">
    <property type="entry name" value="CHEW"/>
    <property type="match status" value="1"/>
</dbReference>
<dbReference type="SUPFAM" id="SSF50341">
    <property type="entry name" value="CheW-like"/>
    <property type="match status" value="1"/>
</dbReference>
<dbReference type="SUPFAM" id="SSF55874">
    <property type="entry name" value="ATPase domain of HSP90 chaperone/DNA topoisomerase II/histidine kinase"/>
    <property type="match status" value="1"/>
</dbReference>
<evidence type="ECO:0000259" key="11">
    <source>
        <dbReference type="PROSITE" id="PS50109"/>
    </source>
</evidence>
<dbReference type="InterPro" id="IPR002545">
    <property type="entry name" value="CheW-lke_dom"/>
</dbReference>
<evidence type="ECO:0000256" key="3">
    <source>
        <dbReference type="ARBA" id="ARBA00021495"/>
    </source>
</evidence>
<dbReference type="InterPro" id="IPR004105">
    <property type="entry name" value="CheA-like_dim"/>
</dbReference>
<dbReference type="GO" id="GO:0005737">
    <property type="term" value="C:cytoplasm"/>
    <property type="evidence" value="ECO:0007669"/>
    <property type="project" value="InterPro"/>
</dbReference>
<dbReference type="InterPro" id="IPR036641">
    <property type="entry name" value="HPT_dom_sf"/>
</dbReference>
<dbReference type="CDD" id="cd00088">
    <property type="entry name" value="HPT"/>
    <property type="match status" value="1"/>
</dbReference>
<dbReference type="PANTHER" id="PTHR43395:SF1">
    <property type="entry name" value="CHEMOTAXIS PROTEIN CHEA"/>
    <property type="match status" value="1"/>
</dbReference>
<dbReference type="PROSITE" id="PS50109">
    <property type="entry name" value="HIS_KIN"/>
    <property type="match status" value="1"/>
</dbReference>
<dbReference type="FunFam" id="3.30.565.10:FF:000016">
    <property type="entry name" value="Chemotaxis protein CheA, putative"/>
    <property type="match status" value="1"/>
</dbReference>
<feature type="region of interest" description="Disordered" evidence="10">
    <location>
        <begin position="126"/>
        <end position="147"/>
    </location>
</feature>
<evidence type="ECO:0000256" key="5">
    <source>
        <dbReference type="ARBA" id="ARBA00022679"/>
    </source>
</evidence>
<accession>U3A1I6</accession>
<dbReference type="SMART" id="SM00073">
    <property type="entry name" value="HPT"/>
    <property type="match status" value="1"/>
</dbReference>
<dbReference type="Pfam" id="PF01584">
    <property type="entry name" value="CheW"/>
    <property type="match status" value="1"/>
</dbReference>
<keyword evidence="4 9" id="KW-0597">Phosphoprotein</keyword>
<dbReference type="InterPro" id="IPR003594">
    <property type="entry name" value="HATPase_dom"/>
</dbReference>
<dbReference type="SUPFAM" id="SSF47384">
    <property type="entry name" value="Homodimeric domain of signal transducing histidine kinase"/>
    <property type="match status" value="1"/>
</dbReference>
<dbReference type="InterPro" id="IPR008207">
    <property type="entry name" value="Sig_transdc_His_kin_Hpt_dom"/>
</dbReference>
<dbReference type="Gene3D" id="2.30.30.40">
    <property type="entry name" value="SH3 Domains"/>
    <property type="match status" value="1"/>
</dbReference>
<dbReference type="OrthoDB" id="9803176at2"/>
<dbReference type="InterPro" id="IPR004358">
    <property type="entry name" value="Sig_transdc_His_kin-like_C"/>
</dbReference>
<dbReference type="SMART" id="SM00387">
    <property type="entry name" value="HATPase_c"/>
    <property type="match status" value="1"/>
</dbReference>
<feature type="domain" description="Histidine kinase" evidence="11">
    <location>
        <begin position="156"/>
        <end position="396"/>
    </location>
</feature>
<evidence type="ECO:0000256" key="9">
    <source>
        <dbReference type="PROSITE-ProRule" id="PRU00110"/>
    </source>
</evidence>
<proteinExistence type="predicted"/>
<dbReference type="Proteomes" id="UP000016568">
    <property type="component" value="Unassembled WGS sequence"/>
</dbReference>
<dbReference type="EC" id="2.7.13.3" evidence="2"/>
<dbReference type="GO" id="GO:0000155">
    <property type="term" value="F:phosphorelay sensor kinase activity"/>
    <property type="evidence" value="ECO:0007669"/>
    <property type="project" value="InterPro"/>
</dbReference>
<evidence type="ECO:0000256" key="2">
    <source>
        <dbReference type="ARBA" id="ARBA00012438"/>
    </source>
</evidence>
<dbReference type="PROSITE" id="PS50894">
    <property type="entry name" value="HPT"/>
    <property type="match status" value="1"/>
</dbReference>
<feature type="domain" description="HPt" evidence="13">
    <location>
        <begin position="1"/>
        <end position="101"/>
    </location>
</feature>
<evidence type="ECO:0000313" key="15">
    <source>
        <dbReference type="Proteomes" id="UP000016568"/>
    </source>
</evidence>
<evidence type="ECO:0000256" key="7">
    <source>
        <dbReference type="ARBA" id="ARBA00023012"/>
    </source>
</evidence>
<dbReference type="PRINTS" id="PR00344">
    <property type="entry name" value="BCTRLSENSOR"/>
</dbReference>
<dbReference type="EMBL" id="BASZ01000004">
    <property type="protein sequence ID" value="GAD48628.1"/>
    <property type="molecule type" value="Genomic_DNA"/>
</dbReference>
<dbReference type="Pfam" id="PF01627">
    <property type="entry name" value="Hpt"/>
    <property type="match status" value="1"/>
</dbReference>
<dbReference type="PANTHER" id="PTHR43395">
    <property type="entry name" value="SENSOR HISTIDINE KINASE CHEA"/>
    <property type="match status" value="1"/>
</dbReference>
<evidence type="ECO:0000256" key="10">
    <source>
        <dbReference type="SAM" id="MobiDB-lite"/>
    </source>
</evidence>
<comment type="caution">
    <text evidence="14">The sequence shown here is derived from an EMBL/GenBank/DDBJ whole genome shotgun (WGS) entry which is preliminary data.</text>
</comment>
<dbReference type="KEGG" id="ntd:EGO55_10090"/>
<evidence type="ECO:0000256" key="6">
    <source>
        <dbReference type="ARBA" id="ARBA00022777"/>
    </source>
</evidence>
<keyword evidence="7" id="KW-0902">Two-component regulatory system</keyword>
<comment type="function">
    <text evidence="8">Involved in the transmission of sensory signals from the chemoreceptors to the flagellar motors. CheA is autophosphorylated; it can transfer its phosphate group to either CheB or CheY.</text>
</comment>
<dbReference type="Gene3D" id="1.10.287.560">
    <property type="entry name" value="Histidine kinase CheA-like, homodimeric domain"/>
    <property type="match status" value="1"/>
</dbReference>
<dbReference type="eggNOG" id="COG0643">
    <property type="taxonomic scope" value="Bacteria"/>
</dbReference>
<keyword evidence="6" id="KW-0418">Kinase</keyword>
<dbReference type="InterPro" id="IPR036097">
    <property type="entry name" value="HisK_dim/P_sf"/>
</dbReference>